<evidence type="ECO:0000256" key="6">
    <source>
        <dbReference type="ARBA" id="ARBA00023136"/>
    </source>
</evidence>
<comment type="similarity">
    <text evidence="2">Belongs to the cation diffusion facilitator (CDF) transporter (TC 2.A.4) family.</text>
</comment>
<keyword evidence="3" id="KW-0813">Transport</keyword>
<dbReference type="FunFam" id="1.20.1510.10:FF:000006">
    <property type="entry name" value="Divalent cation efflux transporter"/>
    <property type="match status" value="1"/>
</dbReference>
<sequence length="305" mass="33019">MKQLKIEQTAMRVSVNSILVNLVLSAFKLFAGVAARSGAMISDAAHSASDVFSTVIVLAGVAMASKEADEKHQYGHERMECVAAILLGAVLFLTGIFIGAAGLQKIFGGGYDKLTVPGTLAMVAALISIAVKEGMYWYTRNAAVKTDSGALMADAWHHRSDALSSVGSFIGILGARIGFPVLDPLASVVICIFIIKASYDIFADSICKMIDESCSRETVEQMRQVILRQPEVKGIDDIRTRKFGARVYVDVEICMDGSLTLKQAHETAEKVHLKIEENFAPVKHCMVHVNPVKNEDGGIKEEKTK</sequence>
<dbReference type="Gene3D" id="3.30.70.1350">
    <property type="entry name" value="Cation efflux protein, cytoplasmic domain"/>
    <property type="match status" value="1"/>
</dbReference>
<dbReference type="SUPFAM" id="SSF161111">
    <property type="entry name" value="Cation efflux protein transmembrane domain-like"/>
    <property type="match status" value="1"/>
</dbReference>
<keyword evidence="6 7" id="KW-0472">Membrane</keyword>
<name>A0A4P8IEH9_9FIRM</name>
<evidence type="ECO:0000256" key="3">
    <source>
        <dbReference type="ARBA" id="ARBA00022448"/>
    </source>
</evidence>
<dbReference type="InterPro" id="IPR002524">
    <property type="entry name" value="Cation_efflux"/>
</dbReference>
<evidence type="ECO:0000256" key="1">
    <source>
        <dbReference type="ARBA" id="ARBA00004141"/>
    </source>
</evidence>
<evidence type="ECO:0000313" key="10">
    <source>
        <dbReference type="EMBL" id="QCP34134.1"/>
    </source>
</evidence>
<dbReference type="InterPro" id="IPR027469">
    <property type="entry name" value="Cation_efflux_TMD_sf"/>
</dbReference>
<feature type="transmembrane region" description="Helical" evidence="7">
    <location>
        <begin position="51"/>
        <end position="69"/>
    </location>
</feature>
<feature type="transmembrane region" description="Helical" evidence="7">
    <location>
        <begin position="12"/>
        <end position="31"/>
    </location>
</feature>
<dbReference type="InterPro" id="IPR058533">
    <property type="entry name" value="Cation_efflux_TM"/>
</dbReference>
<dbReference type="GO" id="GO:0008324">
    <property type="term" value="F:monoatomic cation transmembrane transporter activity"/>
    <property type="evidence" value="ECO:0007669"/>
    <property type="project" value="InterPro"/>
</dbReference>
<dbReference type="InterPro" id="IPR027470">
    <property type="entry name" value="Cation_efflux_CTD"/>
</dbReference>
<proteinExistence type="inferred from homology"/>
<evidence type="ECO:0000259" key="8">
    <source>
        <dbReference type="Pfam" id="PF01545"/>
    </source>
</evidence>
<dbReference type="NCBIfam" id="TIGR01297">
    <property type="entry name" value="CDF"/>
    <property type="match status" value="1"/>
</dbReference>
<gene>
    <name evidence="10" type="ORF">AR1Y2_0680</name>
</gene>
<keyword evidence="5 7" id="KW-1133">Transmembrane helix</keyword>
<comment type="subcellular location">
    <subcellularLocation>
        <location evidence="1">Membrane</location>
        <topology evidence="1">Multi-pass membrane protein</topology>
    </subcellularLocation>
</comment>
<organism evidence="10 11">
    <name type="scientific">Anaerostipes rhamnosivorans</name>
    <dbReference type="NCBI Taxonomy" id="1229621"/>
    <lineage>
        <taxon>Bacteria</taxon>
        <taxon>Bacillati</taxon>
        <taxon>Bacillota</taxon>
        <taxon>Clostridia</taxon>
        <taxon>Lachnospirales</taxon>
        <taxon>Lachnospiraceae</taxon>
        <taxon>Anaerostipes</taxon>
    </lineage>
</organism>
<protein>
    <submittedName>
        <fullName evidence="10">Cobalt-zinc-cadmium resistance protein</fullName>
    </submittedName>
</protein>
<dbReference type="AlphaFoldDB" id="A0A4P8IEH9"/>
<dbReference type="SUPFAM" id="SSF160240">
    <property type="entry name" value="Cation efflux protein cytoplasmic domain-like"/>
    <property type="match status" value="1"/>
</dbReference>
<dbReference type="OrthoDB" id="9806522at2"/>
<feature type="transmembrane region" description="Helical" evidence="7">
    <location>
        <begin position="81"/>
        <end position="102"/>
    </location>
</feature>
<evidence type="ECO:0000259" key="9">
    <source>
        <dbReference type="Pfam" id="PF16916"/>
    </source>
</evidence>
<keyword evidence="11" id="KW-1185">Reference proteome</keyword>
<dbReference type="InterPro" id="IPR036837">
    <property type="entry name" value="Cation_efflux_CTD_sf"/>
</dbReference>
<dbReference type="Pfam" id="PF01545">
    <property type="entry name" value="Cation_efflux"/>
    <property type="match status" value="1"/>
</dbReference>
<dbReference type="PANTHER" id="PTHR43840">
    <property type="entry name" value="MITOCHONDRIAL METAL TRANSPORTER 1-RELATED"/>
    <property type="match status" value="1"/>
</dbReference>
<dbReference type="Pfam" id="PF16916">
    <property type="entry name" value="ZT_dimer"/>
    <property type="match status" value="1"/>
</dbReference>
<evidence type="ECO:0000313" key="11">
    <source>
        <dbReference type="Proteomes" id="UP000298653"/>
    </source>
</evidence>
<evidence type="ECO:0000256" key="4">
    <source>
        <dbReference type="ARBA" id="ARBA00022692"/>
    </source>
</evidence>
<dbReference type="Gene3D" id="1.20.1510.10">
    <property type="entry name" value="Cation efflux protein transmembrane domain"/>
    <property type="match status" value="1"/>
</dbReference>
<feature type="domain" description="Cation efflux protein cytoplasmic" evidence="9">
    <location>
        <begin position="215"/>
        <end position="291"/>
    </location>
</feature>
<dbReference type="PANTHER" id="PTHR43840:SF15">
    <property type="entry name" value="MITOCHONDRIAL METAL TRANSPORTER 1-RELATED"/>
    <property type="match status" value="1"/>
</dbReference>
<dbReference type="Proteomes" id="UP000298653">
    <property type="component" value="Chromosome"/>
</dbReference>
<dbReference type="EMBL" id="CP040058">
    <property type="protein sequence ID" value="QCP34134.1"/>
    <property type="molecule type" value="Genomic_DNA"/>
</dbReference>
<dbReference type="KEGG" id="arf:AR1Y2_0680"/>
<evidence type="ECO:0000256" key="5">
    <source>
        <dbReference type="ARBA" id="ARBA00022989"/>
    </source>
</evidence>
<feature type="domain" description="Cation efflux protein transmembrane" evidence="8">
    <location>
        <begin position="17"/>
        <end position="206"/>
    </location>
</feature>
<dbReference type="InterPro" id="IPR050291">
    <property type="entry name" value="CDF_Transporter"/>
</dbReference>
<feature type="transmembrane region" description="Helical" evidence="7">
    <location>
        <begin position="114"/>
        <end position="131"/>
    </location>
</feature>
<keyword evidence="4 7" id="KW-0812">Transmembrane</keyword>
<evidence type="ECO:0000256" key="2">
    <source>
        <dbReference type="ARBA" id="ARBA00008114"/>
    </source>
</evidence>
<evidence type="ECO:0000256" key="7">
    <source>
        <dbReference type="SAM" id="Phobius"/>
    </source>
</evidence>
<dbReference type="RefSeq" id="WP_137327714.1">
    <property type="nucleotide sequence ID" value="NZ_CP040058.1"/>
</dbReference>
<accession>A0A4P8IEH9</accession>
<dbReference type="GO" id="GO:0016020">
    <property type="term" value="C:membrane"/>
    <property type="evidence" value="ECO:0007669"/>
    <property type="project" value="UniProtKB-SubCell"/>
</dbReference>
<reference evidence="10 11" key="1">
    <citation type="submission" date="2019-05" db="EMBL/GenBank/DDBJ databases">
        <title>Complete genome sequencing of Anaerostipes rhamnosivorans.</title>
        <authorList>
            <person name="Bui T.P.N."/>
            <person name="de Vos W.M."/>
        </authorList>
    </citation>
    <scope>NUCLEOTIDE SEQUENCE [LARGE SCALE GENOMIC DNA]</scope>
    <source>
        <strain evidence="10 11">1y2</strain>
    </source>
</reference>